<comment type="caution">
    <text evidence="6">The sequence shown here is derived from an EMBL/GenBank/DDBJ whole genome shotgun (WGS) entry which is preliminary data.</text>
</comment>
<dbReference type="RefSeq" id="WP_376848764.1">
    <property type="nucleotide sequence ID" value="NZ_JBHSMF010000002.1"/>
</dbReference>
<evidence type="ECO:0000256" key="3">
    <source>
        <dbReference type="PROSITE-ProRule" id="PRU00169"/>
    </source>
</evidence>
<feature type="domain" description="Response regulatory" evidence="5">
    <location>
        <begin position="2"/>
        <end position="117"/>
    </location>
</feature>
<dbReference type="SMART" id="SM00448">
    <property type="entry name" value="REC"/>
    <property type="match status" value="1"/>
</dbReference>
<dbReference type="PANTHER" id="PTHR45566:SF1">
    <property type="entry name" value="HTH-TYPE TRANSCRIPTIONAL REGULATOR YHJB-RELATED"/>
    <property type="match status" value="1"/>
</dbReference>
<dbReference type="InterPro" id="IPR016032">
    <property type="entry name" value="Sig_transdc_resp-reg_C-effctor"/>
</dbReference>
<proteinExistence type="predicted"/>
<keyword evidence="2" id="KW-0238">DNA-binding</keyword>
<dbReference type="InterPro" id="IPR000792">
    <property type="entry name" value="Tscrpt_reg_LuxR_C"/>
</dbReference>
<dbReference type="PANTHER" id="PTHR45566">
    <property type="entry name" value="HTH-TYPE TRANSCRIPTIONAL REGULATOR YHJB-RELATED"/>
    <property type="match status" value="1"/>
</dbReference>
<dbReference type="PRINTS" id="PR00038">
    <property type="entry name" value="HTHLUXR"/>
</dbReference>
<dbReference type="InterPro" id="IPR051015">
    <property type="entry name" value="EvgA-like"/>
</dbReference>
<dbReference type="CDD" id="cd17535">
    <property type="entry name" value="REC_NarL-like"/>
    <property type="match status" value="1"/>
</dbReference>
<dbReference type="SUPFAM" id="SSF52172">
    <property type="entry name" value="CheY-like"/>
    <property type="match status" value="1"/>
</dbReference>
<gene>
    <name evidence="6" type="ORF">ACFPOE_04340</name>
</gene>
<dbReference type="Pfam" id="PF00072">
    <property type="entry name" value="Response_reg"/>
    <property type="match status" value="1"/>
</dbReference>
<dbReference type="EMBL" id="JBHSMF010000002">
    <property type="protein sequence ID" value="MFC5496755.1"/>
    <property type="molecule type" value="Genomic_DNA"/>
</dbReference>
<dbReference type="CDD" id="cd06170">
    <property type="entry name" value="LuxR_C_like"/>
    <property type="match status" value="1"/>
</dbReference>
<sequence length="211" mass="22832">MKILLIDDHALFRRGVRLMLRELVADVDLSEADGCAQALTMAHEAFDLILLDMNMPGLNGIEALQCIKQAWPTAFVVVLSGEENAGLIRNVIEQGASGFVPKTSTPEVMIHALQLVLSRGVYLPPQVLNASHAPGPDRQHGSAAPAIAGMTQRQAEVLRMALKGAPNKVIARELNISEGTVKSHLSTVFRLLNVRNRTQALYSVARLGLSI</sequence>
<dbReference type="PROSITE" id="PS50043">
    <property type="entry name" value="HTH_LUXR_2"/>
    <property type="match status" value="1"/>
</dbReference>
<keyword evidence="1 3" id="KW-0597">Phosphoprotein</keyword>
<feature type="modified residue" description="4-aspartylphosphate" evidence="3">
    <location>
        <position position="52"/>
    </location>
</feature>
<evidence type="ECO:0000313" key="6">
    <source>
        <dbReference type="EMBL" id="MFC5496755.1"/>
    </source>
</evidence>
<dbReference type="SUPFAM" id="SSF46894">
    <property type="entry name" value="C-terminal effector domain of the bipartite response regulators"/>
    <property type="match status" value="1"/>
</dbReference>
<evidence type="ECO:0000256" key="1">
    <source>
        <dbReference type="ARBA" id="ARBA00022553"/>
    </source>
</evidence>
<dbReference type="Pfam" id="PF00196">
    <property type="entry name" value="GerE"/>
    <property type="match status" value="1"/>
</dbReference>
<name>A0ABW0N8D8_9BURK</name>
<keyword evidence="7" id="KW-1185">Reference proteome</keyword>
<evidence type="ECO:0000259" key="5">
    <source>
        <dbReference type="PROSITE" id="PS50110"/>
    </source>
</evidence>
<protein>
    <submittedName>
        <fullName evidence="6">Response regulator</fullName>
    </submittedName>
</protein>
<dbReference type="InterPro" id="IPR058245">
    <property type="entry name" value="NreC/VraR/RcsB-like_REC"/>
</dbReference>
<reference evidence="7" key="1">
    <citation type="journal article" date="2019" name="Int. J. Syst. Evol. Microbiol.">
        <title>The Global Catalogue of Microorganisms (GCM) 10K type strain sequencing project: providing services to taxonomists for standard genome sequencing and annotation.</title>
        <authorList>
            <consortium name="The Broad Institute Genomics Platform"/>
            <consortium name="The Broad Institute Genome Sequencing Center for Infectious Disease"/>
            <person name="Wu L."/>
            <person name="Ma J."/>
        </authorList>
    </citation>
    <scope>NUCLEOTIDE SEQUENCE [LARGE SCALE GENOMIC DNA]</scope>
    <source>
        <strain evidence="7">CCUG 57401</strain>
    </source>
</reference>
<dbReference type="Proteomes" id="UP001596037">
    <property type="component" value="Unassembled WGS sequence"/>
</dbReference>
<evidence type="ECO:0000313" key="7">
    <source>
        <dbReference type="Proteomes" id="UP001596037"/>
    </source>
</evidence>
<dbReference type="SMART" id="SM00421">
    <property type="entry name" value="HTH_LUXR"/>
    <property type="match status" value="1"/>
</dbReference>
<dbReference type="Gene3D" id="3.40.50.2300">
    <property type="match status" value="1"/>
</dbReference>
<dbReference type="PROSITE" id="PS50110">
    <property type="entry name" value="RESPONSE_REGULATORY"/>
    <property type="match status" value="1"/>
</dbReference>
<feature type="domain" description="HTH luxR-type" evidence="4">
    <location>
        <begin position="140"/>
        <end position="208"/>
    </location>
</feature>
<dbReference type="InterPro" id="IPR001789">
    <property type="entry name" value="Sig_transdc_resp-reg_receiver"/>
</dbReference>
<accession>A0ABW0N8D8</accession>
<evidence type="ECO:0000256" key="2">
    <source>
        <dbReference type="ARBA" id="ARBA00023125"/>
    </source>
</evidence>
<evidence type="ECO:0000259" key="4">
    <source>
        <dbReference type="PROSITE" id="PS50043"/>
    </source>
</evidence>
<organism evidence="6 7">
    <name type="scientific">Caenimonas terrae</name>
    <dbReference type="NCBI Taxonomy" id="696074"/>
    <lineage>
        <taxon>Bacteria</taxon>
        <taxon>Pseudomonadati</taxon>
        <taxon>Pseudomonadota</taxon>
        <taxon>Betaproteobacteria</taxon>
        <taxon>Burkholderiales</taxon>
        <taxon>Comamonadaceae</taxon>
        <taxon>Caenimonas</taxon>
    </lineage>
</organism>
<dbReference type="InterPro" id="IPR011006">
    <property type="entry name" value="CheY-like_superfamily"/>
</dbReference>